<evidence type="ECO:0000313" key="1">
    <source>
        <dbReference type="EMBL" id="SVD74014.1"/>
    </source>
</evidence>
<feature type="non-terminal residue" evidence="1">
    <location>
        <position position="65"/>
    </location>
</feature>
<reference evidence="1" key="1">
    <citation type="submission" date="2018-05" db="EMBL/GenBank/DDBJ databases">
        <authorList>
            <person name="Lanie J.A."/>
            <person name="Ng W.-L."/>
            <person name="Kazmierczak K.M."/>
            <person name="Andrzejewski T.M."/>
            <person name="Davidsen T.M."/>
            <person name="Wayne K.J."/>
            <person name="Tettelin H."/>
            <person name="Glass J.I."/>
            <person name="Rusch D."/>
            <person name="Podicherti R."/>
            <person name="Tsui H.-C.T."/>
            <person name="Winkler M.E."/>
        </authorList>
    </citation>
    <scope>NUCLEOTIDE SEQUENCE</scope>
</reference>
<sequence>MLRITKILSLCVLIGLSCLAKAAEVNVYSYRQPQLIKPIFNLFTQETGIIVNAVYAKTGMLERLR</sequence>
<organism evidence="1">
    <name type="scientific">marine metagenome</name>
    <dbReference type="NCBI Taxonomy" id="408172"/>
    <lineage>
        <taxon>unclassified sequences</taxon>
        <taxon>metagenomes</taxon>
        <taxon>ecological metagenomes</taxon>
    </lineage>
</organism>
<evidence type="ECO:0008006" key="2">
    <source>
        <dbReference type="Google" id="ProtNLM"/>
    </source>
</evidence>
<dbReference type="EMBL" id="UINC01170125">
    <property type="protein sequence ID" value="SVD74014.1"/>
    <property type="molecule type" value="Genomic_DNA"/>
</dbReference>
<dbReference type="PROSITE" id="PS51257">
    <property type="entry name" value="PROKAR_LIPOPROTEIN"/>
    <property type="match status" value="1"/>
</dbReference>
<proteinExistence type="predicted"/>
<dbReference type="Gene3D" id="3.40.190.10">
    <property type="entry name" value="Periplasmic binding protein-like II"/>
    <property type="match status" value="1"/>
</dbReference>
<dbReference type="AlphaFoldDB" id="A0A382XSZ9"/>
<name>A0A382XSZ9_9ZZZZ</name>
<dbReference type="SUPFAM" id="SSF53850">
    <property type="entry name" value="Periplasmic binding protein-like II"/>
    <property type="match status" value="1"/>
</dbReference>
<protein>
    <recommendedName>
        <fullName evidence="2">Iron ABC transporter substrate-binding protein</fullName>
    </recommendedName>
</protein>
<accession>A0A382XSZ9</accession>
<gene>
    <name evidence="1" type="ORF">METZ01_LOCUS426868</name>
</gene>